<dbReference type="InterPro" id="IPR050055">
    <property type="entry name" value="EF-Tu_GTPase"/>
</dbReference>
<dbReference type="FunFam" id="2.40.30.10:FF:000001">
    <property type="entry name" value="Elongation factor Tu"/>
    <property type="match status" value="1"/>
</dbReference>
<dbReference type="InterPro" id="IPR000795">
    <property type="entry name" value="T_Tr_GTP-bd_dom"/>
</dbReference>
<dbReference type="InterPro" id="IPR004160">
    <property type="entry name" value="Transl_elong_EFTu/EF1A_C"/>
</dbReference>
<dbReference type="HAMAP" id="MF_00118_B">
    <property type="entry name" value="EF_Tu_B"/>
    <property type="match status" value="1"/>
</dbReference>
<dbReference type="AlphaFoldDB" id="A0A0L0SSV9"/>
<dbReference type="FunFam" id="3.40.50.300:FF:000003">
    <property type="entry name" value="Elongation factor Tu"/>
    <property type="match status" value="1"/>
</dbReference>
<keyword evidence="5" id="KW-0648">Protein biosynthesis</keyword>
<dbReference type="NCBIfam" id="TIGR00485">
    <property type="entry name" value="EF-Tu"/>
    <property type="match status" value="1"/>
</dbReference>
<dbReference type="GO" id="GO:0005739">
    <property type="term" value="C:mitochondrion"/>
    <property type="evidence" value="ECO:0007669"/>
    <property type="project" value="UniProtKB-SubCell"/>
</dbReference>
<protein>
    <recommendedName>
        <fullName evidence="9">Elongation factor Tu</fullName>
    </recommendedName>
</protein>
<dbReference type="NCBIfam" id="NF000766">
    <property type="entry name" value="PRK00049.1"/>
    <property type="match status" value="1"/>
</dbReference>
<keyword evidence="7" id="KW-0496">Mitochondrion</keyword>
<dbReference type="VEuPathDB" id="FungiDB:AMAG_11058"/>
<dbReference type="eggNOG" id="KOG0460">
    <property type="taxonomic scope" value="Eukaryota"/>
</dbReference>
<dbReference type="GO" id="GO:0003746">
    <property type="term" value="F:translation elongation factor activity"/>
    <property type="evidence" value="ECO:0007669"/>
    <property type="project" value="UniProtKB-UniRule"/>
</dbReference>
<accession>A0A0L0SSV9</accession>
<dbReference type="NCBIfam" id="NF009372">
    <property type="entry name" value="PRK12735.1"/>
    <property type="match status" value="1"/>
</dbReference>
<dbReference type="CDD" id="cd03707">
    <property type="entry name" value="EFTU_III"/>
    <property type="match status" value="1"/>
</dbReference>
<comment type="subcellular location">
    <subcellularLocation>
        <location evidence="1">Mitochondrion</location>
    </subcellularLocation>
</comment>
<evidence type="ECO:0000259" key="10">
    <source>
        <dbReference type="PROSITE" id="PS51722"/>
    </source>
</evidence>
<evidence type="ECO:0000313" key="12">
    <source>
        <dbReference type="Proteomes" id="UP000054350"/>
    </source>
</evidence>
<dbReference type="EMBL" id="GG745347">
    <property type="protein sequence ID" value="KNE65429.1"/>
    <property type="molecule type" value="Genomic_DNA"/>
</dbReference>
<dbReference type="InterPro" id="IPR041709">
    <property type="entry name" value="EF-Tu_GTP-bd"/>
</dbReference>
<dbReference type="PRINTS" id="PR00315">
    <property type="entry name" value="ELONGATNFCT"/>
</dbReference>
<dbReference type="NCBIfam" id="NF009373">
    <property type="entry name" value="PRK12736.1"/>
    <property type="match status" value="1"/>
</dbReference>
<dbReference type="PANTHER" id="PTHR43721">
    <property type="entry name" value="ELONGATION FACTOR TU-RELATED"/>
    <property type="match status" value="1"/>
</dbReference>
<keyword evidence="3 9" id="KW-0547">Nucleotide-binding</keyword>
<feature type="domain" description="Tr-type G" evidence="10">
    <location>
        <begin position="73"/>
        <end position="269"/>
    </location>
</feature>
<dbReference type="OrthoDB" id="2067at2759"/>
<dbReference type="Gene3D" id="3.40.50.300">
    <property type="entry name" value="P-loop containing nucleotide triphosphate hydrolases"/>
    <property type="match status" value="1"/>
</dbReference>
<dbReference type="InterPro" id="IPR004541">
    <property type="entry name" value="Transl_elong_EFTu/EF1A_bac/org"/>
</dbReference>
<dbReference type="GO" id="GO:0070125">
    <property type="term" value="P:mitochondrial translational elongation"/>
    <property type="evidence" value="ECO:0007669"/>
    <property type="project" value="TreeGrafter"/>
</dbReference>
<dbReference type="SUPFAM" id="SSF50465">
    <property type="entry name" value="EF-Tu/eEF-1alpha/eIF2-gamma C-terminal domain"/>
    <property type="match status" value="1"/>
</dbReference>
<evidence type="ECO:0000256" key="8">
    <source>
        <dbReference type="ARBA" id="ARBA00023134"/>
    </source>
</evidence>
<proteinExistence type="inferred from homology"/>
<dbReference type="Gene3D" id="2.40.30.10">
    <property type="entry name" value="Translation factors"/>
    <property type="match status" value="2"/>
</dbReference>
<name>A0A0L0SSV9_ALLM3</name>
<dbReference type="GO" id="GO:0003924">
    <property type="term" value="F:GTPase activity"/>
    <property type="evidence" value="ECO:0007669"/>
    <property type="project" value="UniProtKB-UniRule"/>
</dbReference>
<dbReference type="Pfam" id="PF03144">
    <property type="entry name" value="GTP_EFTU_D2"/>
    <property type="match status" value="1"/>
</dbReference>
<evidence type="ECO:0000256" key="2">
    <source>
        <dbReference type="ARBA" id="ARBA00007249"/>
    </source>
</evidence>
<sequence length="460" mass="50130">MFRTVARHCAQAATRAATKPKAPVSAGALFANAAVRSVRHASQLARATRGLYSTAPVVRLHKGRLMSTFQRNKPHVNIGTIGHVDHGKTTLTAAITKVLASKGKAEFQDYSSIDKAPEERARGITISTAHVEYETDNRHYAHVDCPGHADYIKNMITGAAQMDGAIIVVSATDGQMPQTREHLLLAKQVGISNLVVFINKVDAIDDPEMLELVEMEMRELLSSYGFNGDDTPIVAGSALCALEGRNPELGEQAIEKLMAAVDTWIPTPVRDLDKPFLMPVEDVFSISGRGTVATGRVERGVINKGAEVEIIGFGNTTKTTITGIEMFHKELDQGQAGDNMGILLRGMKRENIRRGQVICLPGTVKSHKNFLAQFYILSKEEGGRHTPFTDNYRPQVFIRTCDITATLSHPDDPEHMVMPGDNVTLKVELVSDIALEEGQRFTIREGGKTVGTGVVAKILE</sequence>
<reference evidence="12" key="2">
    <citation type="submission" date="2009-11" db="EMBL/GenBank/DDBJ databases">
        <title>The Genome Sequence of Allomyces macrogynus strain ATCC 38327.</title>
        <authorList>
            <consortium name="The Broad Institute Genome Sequencing Platform"/>
            <person name="Russ C."/>
            <person name="Cuomo C."/>
            <person name="Shea T."/>
            <person name="Young S.K."/>
            <person name="Zeng Q."/>
            <person name="Koehrsen M."/>
            <person name="Haas B."/>
            <person name="Borodovsky M."/>
            <person name="Guigo R."/>
            <person name="Alvarado L."/>
            <person name="Berlin A."/>
            <person name="Borenstein D."/>
            <person name="Chen Z."/>
            <person name="Engels R."/>
            <person name="Freedman E."/>
            <person name="Gellesch M."/>
            <person name="Goldberg J."/>
            <person name="Griggs A."/>
            <person name="Gujja S."/>
            <person name="Heiman D."/>
            <person name="Hepburn T."/>
            <person name="Howarth C."/>
            <person name="Jen D."/>
            <person name="Larson L."/>
            <person name="Lewis B."/>
            <person name="Mehta T."/>
            <person name="Park D."/>
            <person name="Pearson M."/>
            <person name="Roberts A."/>
            <person name="Saif S."/>
            <person name="Shenoy N."/>
            <person name="Sisk P."/>
            <person name="Stolte C."/>
            <person name="Sykes S."/>
            <person name="Walk T."/>
            <person name="White J."/>
            <person name="Yandava C."/>
            <person name="Burger G."/>
            <person name="Gray M.W."/>
            <person name="Holland P.W.H."/>
            <person name="King N."/>
            <person name="Lang F.B.F."/>
            <person name="Roger A.J."/>
            <person name="Ruiz-Trillo I."/>
            <person name="Lander E."/>
            <person name="Nusbaum C."/>
        </authorList>
    </citation>
    <scope>NUCLEOTIDE SEQUENCE [LARGE SCALE GENOMIC DNA]</scope>
    <source>
        <strain evidence="12">ATCC 38327</strain>
    </source>
</reference>
<evidence type="ECO:0000256" key="3">
    <source>
        <dbReference type="ARBA" id="ARBA00022741"/>
    </source>
</evidence>
<dbReference type="Pfam" id="PF03143">
    <property type="entry name" value="GTP_EFTU_D3"/>
    <property type="match status" value="1"/>
</dbReference>
<dbReference type="CDD" id="cd01884">
    <property type="entry name" value="EF_Tu"/>
    <property type="match status" value="1"/>
</dbReference>
<dbReference type="GO" id="GO:0005525">
    <property type="term" value="F:GTP binding"/>
    <property type="evidence" value="ECO:0007669"/>
    <property type="project" value="UniProtKB-UniRule"/>
</dbReference>
<keyword evidence="12" id="KW-1185">Reference proteome</keyword>
<dbReference type="Pfam" id="PF00009">
    <property type="entry name" value="GTP_EFTU"/>
    <property type="match status" value="1"/>
</dbReference>
<dbReference type="InterPro" id="IPR004161">
    <property type="entry name" value="EFTu-like_2"/>
</dbReference>
<evidence type="ECO:0000256" key="9">
    <source>
        <dbReference type="RuleBase" id="RU000325"/>
    </source>
</evidence>
<dbReference type="CDD" id="cd03697">
    <property type="entry name" value="EFTU_II"/>
    <property type="match status" value="1"/>
</dbReference>
<evidence type="ECO:0000256" key="1">
    <source>
        <dbReference type="ARBA" id="ARBA00004173"/>
    </source>
</evidence>
<dbReference type="InterPro" id="IPR033720">
    <property type="entry name" value="EFTU_2"/>
</dbReference>
<organism evidence="11 12">
    <name type="scientific">Allomyces macrogynus (strain ATCC 38327)</name>
    <name type="common">Allomyces javanicus var. macrogynus</name>
    <dbReference type="NCBI Taxonomy" id="578462"/>
    <lineage>
        <taxon>Eukaryota</taxon>
        <taxon>Fungi</taxon>
        <taxon>Fungi incertae sedis</taxon>
        <taxon>Blastocladiomycota</taxon>
        <taxon>Blastocladiomycetes</taxon>
        <taxon>Blastocladiales</taxon>
        <taxon>Blastocladiaceae</taxon>
        <taxon>Allomyces</taxon>
    </lineage>
</organism>
<dbReference type="InterPro" id="IPR009001">
    <property type="entry name" value="Transl_elong_EF1A/Init_IF2_C"/>
</dbReference>
<dbReference type="Proteomes" id="UP000054350">
    <property type="component" value="Unassembled WGS sequence"/>
</dbReference>
<dbReference type="OMA" id="EGDKEWG"/>
<comment type="similarity">
    <text evidence="2 9">Belongs to the TRAFAC class translation factor GTPase superfamily. Classic translation factor GTPase family. EF-Tu/EF-1A subfamily.</text>
</comment>
<evidence type="ECO:0000313" key="11">
    <source>
        <dbReference type="EMBL" id="KNE65429.1"/>
    </source>
</evidence>
<keyword evidence="4 9" id="KW-0251">Elongation factor</keyword>
<keyword evidence="8 9" id="KW-0342">GTP-binding</keyword>
<dbReference type="STRING" id="578462.A0A0L0SSV9"/>
<dbReference type="SUPFAM" id="SSF50447">
    <property type="entry name" value="Translation proteins"/>
    <property type="match status" value="1"/>
</dbReference>
<keyword evidence="6" id="KW-0809">Transit peptide</keyword>
<evidence type="ECO:0000256" key="7">
    <source>
        <dbReference type="ARBA" id="ARBA00023128"/>
    </source>
</evidence>
<comment type="function">
    <text evidence="9">This protein promotes the GTP-dependent binding of aminoacyl-tRNA to the A-site of ribosomes during protein biosynthesis.</text>
</comment>
<evidence type="ECO:0000256" key="5">
    <source>
        <dbReference type="ARBA" id="ARBA00022917"/>
    </source>
</evidence>
<dbReference type="InterPro" id="IPR009000">
    <property type="entry name" value="Transl_B-barrel_sf"/>
</dbReference>
<reference evidence="11 12" key="1">
    <citation type="submission" date="2009-11" db="EMBL/GenBank/DDBJ databases">
        <title>Annotation of Allomyces macrogynus ATCC 38327.</title>
        <authorList>
            <consortium name="The Broad Institute Genome Sequencing Platform"/>
            <person name="Russ C."/>
            <person name="Cuomo C."/>
            <person name="Burger G."/>
            <person name="Gray M.W."/>
            <person name="Holland P.W.H."/>
            <person name="King N."/>
            <person name="Lang F.B.F."/>
            <person name="Roger A.J."/>
            <person name="Ruiz-Trillo I."/>
            <person name="Young S.K."/>
            <person name="Zeng Q."/>
            <person name="Gargeya S."/>
            <person name="Fitzgerald M."/>
            <person name="Haas B."/>
            <person name="Abouelleil A."/>
            <person name="Alvarado L."/>
            <person name="Arachchi H.M."/>
            <person name="Berlin A."/>
            <person name="Chapman S.B."/>
            <person name="Gearin G."/>
            <person name="Goldberg J."/>
            <person name="Griggs A."/>
            <person name="Gujja S."/>
            <person name="Hansen M."/>
            <person name="Heiman D."/>
            <person name="Howarth C."/>
            <person name="Larimer J."/>
            <person name="Lui A."/>
            <person name="MacDonald P.J.P."/>
            <person name="McCowen C."/>
            <person name="Montmayeur A."/>
            <person name="Murphy C."/>
            <person name="Neiman D."/>
            <person name="Pearson M."/>
            <person name="Priest M."/>
            <person name="Roberts A."/>
            <person name="Saif S."/>
            <person name="Shea T."/>
            <person name="Sisk P."/>
            <person name="Stolte C."/>
            <person name="Sykes S."/>
            <person name="Wortman J."/>
            <person name="Nusbaum C."/>
            <person name="Birren B."/>
        </authorList>
    </citation>
    <scope>NUCLEOTIDE SEQUENCE [LARGE SCALE GENOMIC DNA]</scope>
    <source>
        <strain evidence="11 12">ATCC 38327</strain>
    </source>
</reference>
<gene>
    <name evidence="11" type="ORF">AMAG_11058</name>
</gene>
<evidence type="ECO:0000256" key="4">
    <source>
        <dbReference type="ARBA" id="ARBA00022768"/>
    </source>
</evidence>
<dbReference type="PROSITE" id="PS51722">
    <property type="entry name" value="G_TR_2"/>
    <property type="match status" value="1"/>
</dbReference>
<dbReference type="InterPro" id="IPR031157">
    <property type="entry name" value="G_TR_CS"/>
</dbReference>
<dbReference type="NCBIfam" id="TIGR00231">
    <property type="entry name" value="small_GTP"/>
    <property type="match status" value="1"/>
</dbReference>
<dbReference type="InterPro" id="IPR005225">
    <property type="entry name" value="Small_GTP-bd"/>
</dbReference>
<dbReference type="PANTHER" id="PTHR43721:SF36">
    <property type="entry name" value="ELONGATION FACTOR TU, MITOCHONDRIAL"/>
    <property type="match status" value="1"/>
</dbReference>
<dbReference type="SUPFAM" id="SSF52540">
    <property type="entry name" value="P-loop containing nucleoside triphosphate hydrolases"/>
    <property type="match status" value="1"/>
</dbReference>
<dbReference type="InterPro" id="IPR027417">
    <property type="entry name" value="P-loop_NTPase"/>
</dbReference>
<dbReference type="PROSITE" id="PS00301">
    <property type="entry name" value="G_TR_1"/>
    <property type="match status" value="1"/>
</dbReference>
<evidence type="ECO:0000256" key="6">
    <source>
        <dbReference type="ARBA" id="ARBA00022946"/>
    </source>
</evidence>